<evidence type="ECO:0000313" key="3">
    <source>
        <dbReference type="Proteomes" id="UP001241605"/>
    </source>
</evidence>
<sequence>MSVNHHRKSLPQMESDRPWTSAEQRLLDGARNGLVIISDSRPDAPSDAVDIRADLVRHLLLGGCDACPVNHTGPYVRGAWISGTLDLQMIRSDLALQLECCSIENTPLLWDASLYGLSLEDCRIPGLQAHRLKTTGPVYLCGQDFVSTGTVNLNSARIGDSLACDGGTFDGNGQAALTATGAIIRGGLILSNGFSAKGTVALNGANVTMQVTCAGASFDGDGQTALNADGITIGADLFLNNGFSAKGTVTLIRASVIGQIACVAGTFDGNGRAALNADAMTIGSDFFLNNGFSAKGTVTLIQASVAGQVACVGGSFDGDLIAEAMTVKAGLLWRDVAKISGALNLAGAHVGVLVDDWPSWAKTDKMHLNGFRYDRLTSLMTVQQRLDWLGKKQDATIEPPFGAPFDFHGRTYKLPTPFIHGSYQPKCDPQPYTQLARVLREQGAAQGAARVLEERDRRVFRASYHRALAGVDGTLRAGWAAQVAIFRRPFDWLFGAVFGYGHRPARALLWVALIIGLNWALYAQAYDHGQMAPTSDVVLTSGDWTGAVAAYDNGAGPLPQLAWPGSATEQDYTTFHPFLYAVDLFVPLEALGQETTWAPSPLRGIWGKIGYWTGWIVQLSGWIITAIAAAVMAGLVGRKE</sequence>
<proteinExistence type="predicted"/>
<gene>
    <name evidence="2" type="ORF">QF118_06305</name>
</gene>
<dbReference type="EMBL" id="CP124616">
    <property type="protein sequence ID" value="WGW05152.1"/>
    <property type="molecule type" value="Genomic_DNA"/>
</dbReference>
<keyword evidence="3" id="KW-1185">Reference proteome</keyword>
<keyword evidence="1" id="KW-1133">Transmembrane helix</keyword>
<dbReference type="RefSeq" id="WP_282301785.1">
    <property type="nucleotide sequence ID" value="NZ_CP124616.1"/>
</dbReference>
<evidence type="ECO:0000256" key="1">
    <source>
        <dbReference type="SAM" id="Phobius"/>
    </source>
</evidence>
<protein>
    <recommendedName>
        <fullName evidence="4">Oxidoreductase</fullName>
    </recommendedName>
</protein>
<feature type="transmembrane region" description="Helical" evidence="1">
    <location>
        <begin position="609"/>
        <end position="636"/>
    </location>
</feature>
<evidence type="ECO:0008006" key="4">
    <source>
        <dbReference type="Google" id="ProtNLM"/>
    </source>
</evidence>
<organism evidence="2 3">
    <name type="scientific">Tropicibacter oceani</name>
    <dbReference type="NCBI Taxonomy" id="3058420"/>
    <lineage>
        <taxon>Bacteria</taxon>
        <taxon>Pseudomonadati</taxon>
        <taxon>Pseudomonadota</taxon>
        <taxon>Alphaproteobacteria</taxon>
        <taxon>Rhodobacterales</taxon>
        <taxon>Roseobacteraceae</taxon>
        <taxon>Tropicibacter</taxon>
    </lineage>
</organism>
<evidence type="ECO:0000313" key="2">
    <source>
        <dbReference type="EMBL" id="WGW05152.1"/>
    </source>
</evidence>
<accession>A0ABY8QKK9</accession>
<keyword evidence="1" id="KW-0472">Membrane</keyword>
<reference evidence="2 3" key="1">
    <citation type="submission" date="2023-05" db="EMBL/GenBank/DDBJ databases">
        <title>YMD87, complete Genome.</title>
        <authorList>
            <person name="Zhang J."/>
            <person name="Xu X."/>
        </authorList>
    </citation>
    <scope>NUCLEOTIDE SEQUENCE [LARGE SCALE GENOMIC DNA]</scope>
    <source>
        <strain evidence="2 3">YMD87</strain>
    </source>
</reference>
<name>A0ABY8QKK9_9RHOB</name>
<dbReference type="Proteomes" id="UP001241605">
    <property type="component" value="Chromosome"/>
</dbReference>
<keyword evidence="1" id="KW-0812">Transmembrane</keyword>